<proteinExistence type="predicted"/>
<dbReference type="InterPro" id="IPR029063">
    <property type="entry name" value="SAM-dependent_MTases_sf"/>
</dbReference>
<sequence>MDETQYKAFYNRVGAENGWDFSRVKCVSEGVKWDFYNEVAKRCGKSDLLLDIGTGGGEQLLSLSDAASLLVGIDNADGMVRTAQANAAAAGKANVRMLRMDADRIEFPDGFFDVVSCRHAPFCAAEAARVLKPGGVFLTQQVSEGDKSNLGEAFGRRQTAAKDGTLRDRYVNELTEAGFREIHTLEYDAAEYYETAEDLVFLLKHTPIVPNFGRADGDFAALHGFIAKYRTSRGIRTNAKRFMITARK</sequence>
<dbReference type="AlphaFoldDB" id="A0A3D9JMJ0"/>
<dbReference type="Proteomes" id="UP000256977">
    <property type="component" value="Unassembled WGS sequence"/>
</dbReference>
<dbReference type="PANTHER" id="PTHR43460">
    <property type="entry name" value="METHYLTRANSFERASE"/>
    <property type="match status" value="1"/>
</dbReference>
<dbReference type="OrthoDB" id="9795864at2"/>
<accession>A0A3D9JMJ0</accession>
<dbReference type="InterPro" id="IPR052939">
    <property type="entry name" value="23S_rRNA_MeTrnsfrase_RlmA"/>
</dbReference>
<dbReference type="EMBL" id="QRDZ01000016">
    <property type="protein sequence ID" value="RED75248.1"/>
    <property type="molecule type" value="Genomic_DNA"/>
</dbReference>
<dbReference type="GO" id="GO:0008757">
    <property type="term" value="F:S-adenosylmethionine-dependent methyltransferase activity"/>
    <property type="evidence" value="ECO:0007669"/>
    <property type="project" value="InterPro"/>
</dbReference>
<dbReference type="CDD" id="cd02440">
    <property type="entry name" value="AdoMet_MTases"/>
    <property type="match status" value="1"/>
</dbReference>
<organism evidence="2 3">
    <name type="scientific">Cohnella phaseoli</name>
    <dbReference type="NCBI Taxonomy" id="456490"/>
    <lineage>
        <taxon>Bacteria</taxon>
        <taxon>Bacillati</taxon>
        <taxon>Bacillota</taxon>
        <taxon>Bacilli</taxon>
        <taxon>Bacillales</taxon>
        <taxon>Paenibacillaceae</taxon>
        <taxon>Cohnella</taxon>
    </lineage>
</organism>
<dbReference type="InterPro" id="IPR013216">
    <property type="entry name" value="Methyltransf_11"/>
</dbReference>
<keyword evidence="3" id="KW-1185">Reference proteome</keyword>
<dbReference type="SUPFAM" id="SSF53335">
    <property type="entry name" value="S-adenosyl-L-methionine-dependent methyltransferases"/>
    <property type="match status" value="1"/>
</dbReference>
<dbReference type="Gene3D" id="3.40.50.150">
    <property type="entry name" value="Vaccinia Virus protein VP39"/>
    <property type="match status" value="1"/>
</dbReference>
<keyword evidence="2" id="KW-0808">Transferase</keyword>
<name>A0A3D9JMJ0_9BACL</name>
<dbReference type="GO" id="GO:0032259">
    <property type="term" value="P:methylation"/>
    <property type="evidence" value="ECO:0007669"/>
    <property type="project" value="UniProtKB-KW"/>
</dbReference>
<feature type="domain" description="Methyltransferase type 11" evidence="1">
    <location>
        <begin position="50"/>
        <end position="138"/>
    </location>
</feature>
<keyword evidence="2" id="KW-0489">Methyltransferase</keyword>
<comment type="caution">
    <text evidence="2">The sequence shown here is derived from an EMBL/GenBank/DDBJ whole genome shotgun (WGS) entry which is preliminary data.</text>
</comment>
<dbReference type="RefSeq" id="WP_116062358.1">
    <property type="nucleotide sequence ID" value="NZ_QRDZ01000016.1"/>
</dbReference>
<evidence type="ECO:0000313" key="3">
    <source>
        <dbReference type="Proteomes" id="UP000256977"/>
    </source>
</evidence>
<evidence type="ECO:0000313" key="2">
    <source>
        <dbReference type="EMBL" id="RED75248.1"/>
    </source>
</evidence>
<protein>
    <submittedName>
        <fullName evidence="2">Methyltransferase family protein</fullName>
    </submittedName>
</protein>
<reference evidence="2 3" key="1">
    <citation type="submission" date="2018-07" db="EMBL/GenBank/DDBJ databases">
        <title>Genomic Encyclopedia of Type Strains, Phase III (KMG-III): the genomes of soil and plant-associated and newly described type strains.</title>
        <authorList>
            <person name="Whitman W."/>
        </authorList>
    </citation>
    <scope>NUCLEOTIDE SEQUENCE [LARGE SCALE GENOMIC DNA]</scope>
    <source>
        <strain evidence="2 3">CECT 7287</strain>
    </source>
</reference>
<gene>
    <name evidence="2" type="ORF">DFP98_11650</name>
</gene>
<dbReference type="Pfam" id="PF08241">
    <property type="entry name" value="Methyltransf_11"/>
    <property type="match status" value="1"/>
</dbReference>
<dbReference type="PANTHER" id="PTHR43460:SF1">
    <property type="entry name" value="METHYLTRANSFERASE TYPE 11 DOMAIN-CONTAINING PROTEIN"/>
    <property type="match status" value="1"/>
</dbReference>
<evidence type="ECO:0000259" key="1">
    <source>
        <dbReference type="Pfam" id="PF08241"/>
    </source>
</evidence>